<dbReference type="RefSeq" id="WP_191843031.1">
    <property type="nucleotide sequence ID" value="NZ_BAAALB010000031.1"/>
</dbReference>
<feature type="transmembrane region" description="Helical" evidence="1">
    <location>
        <begin position="142"/>
        <end position="161"/>
    </location>
</feature>
<reference evidence="2 3" key="1">
    <citation type="submission" date="2021-01" db="EMBL/GenBank/DDBJ databases">
        <title>Whole genome shotgun sequence of Catellatospora chokoriensis NBRC 107358.</title>
        <authorList>
            <person name="Komaki H."/>
            <person name="Tamura T."/>
        </authorList>
    </citation>
    <scope>NUCLEOTIDE SEQUENCE [LARGE SCALE GENOMIC DNA]</scope>
    <source>
        <strain evidence="2 3">NBRC 107358</strain>
    </source>
</reference>
<evidence type="ECO:0000313" key="3">
    <source>
        <dbReference type="Proteomes" id="UP000619293"/>
    </source>
</evidence>
<dbReference type="EMBL" id="BONG01000025">
    <property type="protein sequence ID" value="GIF90757.1"/>
    <property type="molecule type" value="Genomic_DNA"/>
</dbReference>
<feature type="transmembrane region" description="Helical" evidence="1">
    <location>
        <begin position="173"/>
        <end position="196"/>
    </location>
</feature>
<gene>
    <name evidence="2" type="ORF">Cch02nite_42010</name>
</gene>
<evidence type="ECO:0000313" key="2">
    <source>
        <dbReference type="EMBL" id="GIF90757.1"/>
    </source>
</evidence>
<keyword evidence="1" id="KW-1133">Transmembrane helix</keyword>
<keyword evidence="1" id="KW-0812">Transmembrane</keyword>
<feature type="transmembrane region" description="Helical" evidence="1">
    <location>
        <begin position="68"/>
        <end position="90"/>
    </location>
</feature>
<feature type="transmembrane region" description="Helical" evidence="1">
    <location>
        <begin position="28"/>
        <end position="48"/>
    </location>
</feature>
<feature type="transmembrane region" description="Helical" evidence="1">
    <location>
        <begin position="102"/>
        <end position="122"/>
    </location>
</feature>
<evidence type="ECO:0000256" key="1">
    <source>
        <dbReference type="SAM" id="Phobius"/>
    </source>
</evidence>
<name>A0A8J3K1J8_9ACTN</name>
<dbReference type="Proteomes" id="UP000619293">
    <property type="component" value="Unassembled WGS sequence"/>
</dbReference>
<proteinExistence type="predicted"/>
<sequence length="205" mass="21191">MADPATGTTTNLHLGALAWASASAARRLLYPFFAGVAGIGGAVIFAAIGWTLVGVVQPSDQDAVLRYWLWHLAAAALLPAGLGMLSVQLFHQVGGGTGAERAWLVVAQACAALAPLPGLLLMVARPLLFQGYDVHERWGLPVLLAGVLAFAGAVAAAVRHVRRVPPRQRPTVARLAVGVTATTTGLAAIALTALFLPAPLPCCPW</sequence>
<protein>
    <submittedName>
        <fullName evidence="2">Uncharacterized protein</fullName>
    </submittedName>
</protein>
<keyword evidence="1" id="KW-0472">Membrane</keyword>
<accession>A0A8J3K1J8</accession>
<organism evidence="2 3">
    <name type="scientific">Catellatospora chokoriensis</name>
    <dbReference type="NCBI Taxonomy" id="310353"/>
    <lineage>
        <taxon>Bacteria</taxon>
        <taxon>Bacillati</taxon>
        <taxon>Actinomycetota</taxon>
        <taxon>Actinomycetes</taxon>
        <taxon>Micromonosporales</taxon>
        <taxon>Micromonosporaceae</taxon>
        <taxon>Catellatospora</taxon>
    </lineage>
</organism>
<comment type="caution">
    <text evidence="2">The sequence shown here is derived from an EMBL/GenBank/DDBJ whole genome shotgun (WGS) entry which is preliminary data.</text>
</comment>
<dbReference type="AlphaFoldDB" id="A0A8J3K1J8"/>
<keyword evidence="3" id="KW-1185">Reference proteome</keyword>